<dbReference type="OrthoDB" id="1749943at2759"/>
<dbReference type="AlphaFoldDB" id="A0A5A7UEU6"/>
<organism evidence="1 2">
    <name type="scientific">Cucumis melo var. makuwa</name>
    <name type="common">Oriental melon</name>
    <dbReference type="NCBI Taxonomy" id="1194695"/>
    <lineage>
        <taxon>Eukaryota</taxon>
        <taxon>Viridiplantae</taxon>
        <taxon>Streptophyta</taxon>
        <taxon>Embryophyta</taxon>
        <taxon>Tracheophyta</taxon>
        <taxon>Spermatophyta</taxon>
        <taxon>Magnoliopsida</taxon>
        <taxon>eudicotyledons</taxon>
        <taxon>Gunneridae</taxon>
        <taxon>Pentapetalae</taxon>
        <taxon>rosids</taxon>
        <taxon>fabids</taxon>
        <taxon>Cucurbitales</taxon>
        <taxon>Cucurbitaceae</taxon>
        <taxon>Benincaseae</taxon>
        <taxon>Cucumis</taxon>
    </lineage>
</organism>
<accession>A0A5A7UEU6</accession>
<protein>
    <submittedName>
        <fullName evidence="1">Uncharacterized protein</fullName>
    </submittedName>
</protein>
<gene>
    <name evidence="1" type="ORF">E6C27_scaffold207G00380</name>
</gene>
<sequence>MVLVFDMLSPFMAYRSVKNFLGHTASFTTSQAATYSASLTESAIQVCFTLLHTIAPPFRVNTDPDEDFLAYLSVWKSESVYS</sequence>
<dbReference type="EMBL" id="SSTE01010863">
    <property type="protein sequence ID" value="KAA0052225.1"/>
    <property type="molecule type" value="Genomic_DNA"/>
</dbReference>
<reference evidence="1 2" key="1">
    <citation type="submission" date="2019-08" db="EMBL/GenBank/DDBJ databases">
        <title>Draft genome sequences of two oriental melons (Cucumis melo L. var makuwa).</title>
        <authorList>
            <person name="Kwon S.-Y."/>
        </authorList>
    </citation>
    <scope>NUCLEOTIDE SEQUENCE [LARGE SCALE GENOMIC DNA]</scope>
    <source>
        <strain evidence="2">cv. SW 3</strain>
        <tissue evidence="1">Leaf</tissue>
    </source>
</reference>
<comment type="caution">
    <text evidence="1">The sequence shown here is derived from an EMBL/GenBank/DDBJ whole genome shotgun (WGS) entry which is preliminary data.</text>
</comment>
<proteinExistence type="predicted"/>
<evidence type="ECO:0000313" key="1">
    <source>
        <dbReference type="EMBL" id="KAA0052225.1"/>
    </source>
</evidence>
<name>A0A5A7UEU6_CUCMM</name>
<evidence type="ECO:0000313" key="2">
    <source>
        <dbReference type="Proteomes" id="UP000321393"/>
    </source>
</evidence>
<dbReference type="Proteomes" id="UP000321393">
    <property type="component" value="Unassembled WGS sequence"/>
</dbReference>